<dbReference type="PANTHER" id="PTHR38118">
    <property type="entry name" value="ANCHORED CELL WALL PROTEIN 11-RELATED"/>
    <property type="match status" value="1"/>
</dbReference>
<keyword evidence="2" id="KW-0732">Signal</keyword>
<evidence type="ECO:0000259" key="3">
    <source>
        <dbReference type="Pfam" id="PF24808"/>
    </source>
</evidence>
<comment type="caution">
    <text evidence="4">The sequence shown here is derived from an EMBL/GenBank/DDBJ whole genome shotgun (WGS) entry which is preliminary data.</text>
</comment>
<evidence type="ECO:0000313" key="4">
    <source>
        <dbReference type="EMBL" id="RYO69926.1"/>
    </source>
</evidence>
<feature type="domain" description="DUF7707" evidence="3">
    <location>
        <begin position="34"/>
        <end position="139"/>
    </location>
</feature>
<organism evidence="4 5">
    <name type="scientific">Alternaria arborescens</name>
    <dbReference type="NCBI Taxonomy" id="156630"/>
    <lineage>
        <taxon>Eukaryota</taxon>
        <taxon>Fungi</taxon>
        <taxon>Dikarya</taxon>
        <taxon>Ascomycota</taxon>
        <taxon>Pezizomycotina</taxon>
        <taxon>Dothideomycetes</taxon>
        <taxon>Pleosporomycetidae</taxon>
        <taxon>Pleosporales</taxon>
        <taxon>Pleosporineae</taxon>
        <taxon>Pleosporaceae</taxon>
        <taxon>Alternaria</taxon>
        <taxon>Alternaria sect. Alternaria</taxon>
    </lineage>
</organism>
<dbReference type="AlphaFoldDB" id="A0A4Q4SIT5"/>
<evidence type="ECO:0000256" key="2">
    <source>
        <dbReference type="SAM" id="SignalP"/>
    </source>
</evidence>
<evidence type="ECO:0000256" key="1">
    <source>
        <dbReference type="SAM" id="MobiDB-lite"/>
    </source>
</evidence>
<protein>
    <recommendedName>
        <fullName evidence="3">DUF7707 domain-containing protein</fullName>
    </recommendedName>
</protein>
<dbReference type="EMBL" id="PEJP01000012">
    <property type="protein sequence ID" value="RYO69926.1"/>
    <property type="molecule type" value="Genomic_DNA"/>
</dbReference>
<dbReference type="Pfam" id="PF24808">
    <property type="entry name" value="DUF7707"/>
    <property type="match status" value="1"/>
</dbReference>
<name>A0A4Q4SIT5_9PLEO</name>
<keyword evidence="5" id="KW-1185">Reference proteome</keyword>
<proteinExistence type="predicted"/>
<dbReference type="Proteomes" id="UP000293823">
    <property type="component" value="Unassembled WGS sequence"/>
</dbReference>
<feature type="region of interest" description="Disordered" evidence="1">
    <location>
        <begin position="146"/>
        <end position="183"/>
    </location>
</feature>
<dbReference type="OrthoDB" id="2121879at2759"/>
<reference evidence="5" key="1">
    <citation type="journal article" date="2019" name="bioRxiv">
        <title>Genomics, evolutionary history and diagnostics of the Alternaria alternata species group including apple and Asian pear pathotypes.</title>
        <authorList>
            <person name="Armitage A.D."/>
            <person name="Cockerton H.M."/>
            <person name="Sreenivasaprasad S."/>
            <person name="Woodhall J.W."/>
            <person name="Lane C.R."/>
            <person name="Harrison R.J."/>
            <person name="Clarkson J.P."/>
        </authorList>
    </citation>
    <scope>NUCLEOTIDE SEQUENCE [LARGE SCALE GENOMIC DNA]</scope>
    <source>
        <strain evidence="5">RGR 97.0016</strain>
    </source>
</reference>
<dbReference type="PANTHER" id="PTHR38118:SF2">
    <property type="entry name" value="CDP-ALCOHOL PHOSPHATIDYLTRANSFERASE PROTEIN"/>
    <property type="match status" value="1"/>
</dbReference>
<dbReference type="InterPro" id="IPR056124">
    <property type="entry name" value="DUF7707"/>
</dbReference>
<accession>A0A4Q4SIT5</accession>
<gene>
    <name evidence="4" type="ORF">AA0113_g3782</name>
</gene>
<evidence type="ECO:0000313" key="5">
    <source>
        <dbReference type="Proteomes" id="UP000293823"/>
    </source>
</evidence>
<sequence>MLYSSILVAASALAGFASAQNATGNYNTPIPCCSVDPGSVPLDDKQTWCNANQNTCVELCGGQGQIASNGNECDSQTLDFSCECRNGTNVSDSMKKYEQSVDGQMCSYWYIQCIAATGSDAAAQFQCEQARDNECGTLTTSDATDAGNAGASSSGSSPSATSSGSSSDSTETASASGASSTPTEGAAVRNAIYGTPALAGGLFALFGFAL</sequence>
<feature type="signal peptide" evidence="2">
    <location>
        <begin position="1"/>
        <end position="19"/>
    </location>
</feature>
<feature type="chain" id="PRO_5020849837" description="DUF7707 domain-containing protein" evidence="2">
    <location>
        <begin position="20"/>
        <end position="210"/>
    </location>
</feature>